<evidence type="ECO:0000313" key="2">
    <source>
        <dbReference type="EMBL" id="OGK52406.1"/>
    </source>
</evidence>
<keyword evidence="1" id="KW-0472">Membrane</keyword>
<dbReference type="STRING" id="1802067.A2966_01925"/>
<keyword evidence="1" id="KW-1133">Transmembrane helix</keyword>
<dbReference type="AlphaFoldDB" id="A0A1F7J9Z4"/>
<proteinExistence type="predicted"/>
<comment type="caution">
    <text evidence="2">The sequence shown here is derived from an EMBL/GenBank/DDBJ whole genome shotgun (WGS) entry which is preliminary data.</text>
</comment>
<gene>
    <name evidence="2" type="ORF">A2966_01925</name>
</gene>
<evidence type="ECO:0000313" key="3">
    <source>
        <dbReference type="Proteomes" id="UP000176480"/>
    </source>
</evidence>
<organism evidence="2 3">
    <name type="scientific">Candidatus Roizmanbacteria bacterium RIFCSPLOWO2_01_FULL_41_22</name>
    <dbReference type="NCBI Taxonomy" id="1802067"/>
    <lineage>
        <taxon>Bacteria</taxon>
        <taxon>Candidatus Roizmaniibacteriota</taxon>
    </lineage>
</organism>
<feature type="transmembrane region" description="Helical" evidence="1">
    <location>
        <begin position="37"/>
        <end position="59"/>
    </location>
</feature>
<keyword evidence="1" id="KW-0812">Transmembrane</keyword>
<accession>A0A1F7J9Z4</accession>
<evidence type="ECO:0000256" key="1">
    <source>
        <dbReference type="SAM" id="Phobius"/>
    </source>
</evidence>
<dbReference type="EMBL" id="MGAR01000010">
    <property type="protein sequence ID" value="OGK52406.1"/>
    <property type="molecule type" value="Genomic_DNA"/>
</dbReference>
<dbReference type="Proteomes" id="UP000176480">
    <property type="component" value="Unassembled WGS sequence"/>
</dbReference>
<reference evidence="2 3" key="1">
    <citation type="journal article" date="2016" name="Nat. Commun.">
        <title>Thousands of microbial genomes shed light on interconnected biogeochemical processes in an aquifer system.</title>
        <authorList>
            <person name="Anantharaman K."/>
            <person name="Brown C.T."/>
            <person name="Hug L.A."/>
            <person name="Sharon I."/>
            <person name="Castelle C.J."/>
            <person name="Probst A.J."/>
            <person name="Thomas B.C."/>
            <person name="Singh A."/>
            <person name="Wilkins M.J."/>
            <person name="Karaoz U."/>
            <person name="Brodie E.L."/>
            <person name="Williams K.H."/>
            <person name="Hubbard S.S."/>
            <person name="Banfield J.F."/>
        </authorList>
    </citation>
    <scope>NUCLEOTIDE SEQUENCE [LARGE SCALE GENOMIC DNA]</scope>
</reference>
<name>A0A1F7J9Z4_9BACT</name>
<protein>
    <submittedName>
        <fullName evidence="2">Uncharacterized protein</fullName>
    </submittedName>
</protein>
<sequence>MAESNNFTPLKGQDSPTIYVSKNANFQTVSSDSRSNLITTILLVVAVICLIFSISYSMINSQITKNSKASTIQPQPTLRVIKIESPLIAAISEYPKSYNGQIIPEELYLEIKNHYLVNTKARKNYVIDKIGRYYIYQDVLTENSLYFVESEETGEFARLLADEKTMEKIIIDKLVTHGDFIGKYVNLDEIINEKLKLFK</sequence>